<gene>
    <name evidence="2" type="ORF">HAX54_037497</name>
</gene>
<organism evidence="2 3">
    <name type="scientific">Datura stramonium</name>
    <name type="common">Jimsonweed</name>
    <name type="synonym">Common thornapple</name>
    <dbReference type="NCBI Taxonomy" id="4076"/>
    <lineage>
        <taxon>Eukaryota</taxon>
        <taxon>Viridiplantae</taxon>
        <taxon>Streptophyta</taxon>
        <taxon>Embryophyta</taxon>
        <taxon>Tracheophyta</taxon>
        <taxon>Spermatophyta</taxon>
        <taxon>Magnoliopsida</taxon>
        <taxon>eudicotyledons</taxon>
        <taxon>Gunneridae</taxon>
        <taxon>Pentapetalae</taxon>
        <taxon>asterids</taxon>
        <taxon>lamiids</taxon>
        <taxon>Solanales</taxon>
        <taxon>Solanaceae</taxon>
        <taxon>Solanoideae</taxon>
        <taxon>Datureae</taxon>
        <taxon>Datura</taxon>
    </lineage>
</organism>
<dbReference type="EMBL" id="JACEIK010000503">
    <property type="protein sequence ID" value="MCD7458178.1"/>
    <property type="molecule type" value="Genomic_DNA"/>
</dbReference>
<feature type="region of interest" description="Disordered" evidence="1">
    <location>
        <begin position="33"/>
        <end position="57"/>
    </location>
</feature>
<evidence type="ECO:0000313" key="2">
    <source>
        <dbReference type="EMBL" id="MCD7458178.1"/>
    </source>
</evidence>
<dbReference type="Proteomes" id="UP000823775">
    <property type="component" value="Unassembled WGS sequence"/>
</dbReference>
<keyword evidence="3" id="KW-1185">Reference proteome</keyword>
<name>A0ABS8SH86_DATST</name>
<protein>
    <submittedName>
        <fullName evidence="2">Uncharacterized protein</fullName>
    </submittedName>
</protein>
<proteinExistence type="predicted"/>
<evidence type="ECO:0000313" key="3">
    <source>
        <dbReference type="Proteomes" id="UP000823775"/>
    </source>
</evidence>
<comment type="caution">
    <text evidence="2">The sequence shown here is derived from an EMBL/GenBank/DDBJ whole genome shotgun (WGS) entry which is preliminary data.</text>
</comment>
<reference evidence="2 3" key="1">
    <citation type="journal article" date="2021" name="BMC Genomics">
        <title>Datura genome reveals duplications of psychoactive alkaloid biosynthetic genes and high mutation rate following tissue culture.</title>
        <authorList>
            <person name="Rajewski A."/>
            <person name="Carter-House D."/>
            <person name="Stajich J."/>
            <person name="Litt A."/>
        </authorList>
    </citation>
    <scope>NUCLEOTIDE SEQUENCE [LARGE SCALE GENOMIC DNA]</scope>
    <source>
        <strain evidence="2">AR-01</strain>
    </source>
</reference>
<accession>A0ABS8SH86</accession>
<evidence type="ECO:0000256" key="1">
    <source>
        <dbReference type="SAM" id="MobiDB-lite"/>
    </source>
</evidence>
<sequence>MKKKSNRSNYSSAILRHHSEKLQQQIVPSRISRRASEGLGIGRDDSTSLVDQSDDTEDYCNSEDIRRISAASPLLAKLRNRNRTYWSSKLRNSGREDSSYTYSTPALSTSSYNRYAIRNPSTVGDVGFLVGQESNTKI</sequence>